<dbReference type="InterPro" id="IPR045800">
    <property type="entry name" value="HMBD"/>
</dbReference>
<keyword evidence="3" id="KW-0472">Membrane</keyword>
<evidence type="ECO:0000256" key="1">
    <source>
        <dbReference type="ARBA" id="ARBA00009477"/>
    </source>
</evidence>
<feature type="domain" description="CusB-like three alpha-helical bundle" evidence="5">
    <location>
        <begin position="180"/>
        <end position="241"/>
    </location>
</feature>
<keyword evidence="3" id="KW-1133">Transmembrane helix</keyword>
<dbReference type="Pfam" id="PF25954">
    <property type="entry name" value="Beta-barrel_RND_2"/>
    <property type="match status" value="1"/>
</dbReference>
<dbReference type="RefSeq" id="WP_012647559.1">
    <property type="nucleotide sequence ID" value="NC_011979.1"/>
</dbReference>
<dbReference type="KEGG" id="geo:Geob_2477"/>
<protein>
    <submittedName>
        <fullName evidence="9">Metal ion efflux pump, RND family, membrane fusion protein</fullName>
    </submittedName>
</protein>
<comment type="similarity">
    <text evidence="1">Belongs to the membrane fusion protein (MFP) (TC 8.A.1) family.</text>
</comment>
<proteinExistence type="inferred from homology"/>
<reference evidence="9 10" key="1">
    <citation type="submission" date="2009-01" db="EMBL/GenBank/DDBJ databases">
        <title>Complete sequence of Geobacter sp. FRC-32.</title>
        <authorList>
            <consortium name="US DOE Joint Genome Institute"/>
            <person name="Lucas S."/>
            <person name="Copeland A."/>
            <person name="Lapidus A."/>
            <person name="Glavina del Rio T."/>
            <person name="Dalin E."/>
            <person name="Tice H."/>
            <person name="Bruce D."/>
            <person name="Goodwin L."/>
            <person name="Pitluck S."/>
            <person name="Saunders E."/>
            <person name="Brettin T."/>
            <person name="Detter J.C."/>
            <person name="Han C."/>
            <person name="Larimer F."/>
            <person name="Land M."/>
            <person name="Hauser L."/>
            <person name="Kyrpides N."/>
            <person name="Ovchinnikova G."/>
            <person name="Kostka J."/>
            <person name="Richardson P."/>
        </authorList>
    </citation>
    <scope>NUCLEOTIDE SEQUENCE [LARGE SCALE GENOMIC DNA]</scope>
    <source>
        <strain evidence="10">DSM 22248 / JCM 15807 / FRC-32</strain>
    </source>
</reference>
<dbReference type="InterPro" id="IPR058791">
    <property type="entry name" value="3HB_CusB"/>
</dbReference>
<dbReference type="Proteomes" id="UP000007721">
    <property type="component" value="Chromosome"/>
</dbReference>
<dbReference type="GO" id="GO:0016020">
    <property type="term" value="C:membrane"/>
    <property type="evidence" value="ECO:0007669"/>
    <property type="project" value="InterPro"/>
</dbReference>
<sequence length="441" mass="47320">MKLGTDLANETIKIRLAAAVIAVLIIGAAIVYLAVPAARKAAVPRDGGKEKLKAAPAVTYLCPMHPFVTTPRPSACPICGMNLVLKEGAASEKKSADSGQTPPGVTLSSQQQILANVATAQVAQREFSTETVAAGRVSWDERRLNRVSSRVQGRVERLDVNFTGARVRAGEPLLDIYSPDLISAQKEYLLAIDGAERAKESPLPESRSMMEGLRDASRSRLKVWGVSDQQIAELERSRQPKKVVSIKSPVTGVVTERLVTTGQYVNEGSPLFSVGSLSGVWIFAELYENDLGRIETGTPALVTTEAFPGKVFQGRVAFVDPVVNPETRTLKVRVDLDNRAGLLKPEMFVKVILKGRKIKELAVPEGAAIFSGDRSMVWVESAPGKFLPRNVTLGRKGDGYYQVISGLSGGESVAASGGFLIDAESRLNAVQSGAPGESRRQ</sequence>
<dbReference type="SUPFAM" id="SSF111369">
    <property type="entry name" value="HlyD-like secretion proteins"/>
    <property type="match status" value="1"/>
</dbReference>
<evidence type="ECO:0000259" key="7">
    <source>
        <dbReference type="Pfam" id="PF25954"/>
    </source>
</evidence>
<evidence type="ECO:0000256" key="3">
    <source>
        <dbReference type="SAM" id="Phobius"/>
    </source>
</evidence>
<dbReference type="GO" id="GO:0022857">
    <property type="term" value="F:transmembrane transporter activity"/>
    <property type="evidence" value="ECO:0007669"/>
    <property type="project" value="InterPro"/>
</dbReference>
<dbReference type="InterPro" id="IPR058790">
    <property type="entry name" value="BSH_CusB"/>
</dbReference>
<keyword evidence="2" id="KW-0813">Transport</keyword>
<dbReference type="InterPro" id="IPR058649">
    <property type="entry name" value="CzcB_C"/>
</dbReference>
<dbReference type="PANTHER" id="PTHR30097:SF15">
    <property type="entry name" value="CATION EFFLUX SYSTEM PROTEIN CUSB"/>
    <property type="match status" value="1"/>
</dbReference>
<dbReference type="AlphaFoldDB" id="B9M050"/>
<evidence type="ECO:0000256" key="2">
    <source>
        <dbReference type="ARBA" id="ARBA00022448"/>
    </source>
</evidence>
<dbReference type="InterPro" id="IPR051909">
    <property type="entry name" value="MFP_Cation_Efflux"/>
</dbReference>
<evidence type="ECO:0000259" key="4">
    <source>
        <dbReference type="Pfam" id="PF19335"/>
    </source>
</evidence>
<dbReference type="InterPro" id="IPR058792">
    <property type="entry name" value="Beta-barrel_RND_2"/>
</dbReference>
<dbReference type="HOGENOM" id="CLU_018816_13_1_7"/>
<evidence type="ECO:0000259" key="5">
    <source>
        <dbReference type="Pfam" id="PF25869"/>
    </source>
</evidence>
<dbReference type="eggNOG" id="COG0845">
    <property type="taxonomic scope" value="Bacteria"/>
</dbReference>
<dbReference type="EMBL" id="CP001390">
    <property type="protein sequence ID" value="ACM20830.1"/>
    <property type="molecule type" value="Genomic_DNA"/>
</dbReference>
<name>B9M050_GEODF</name>
<dbReference type="FunFam" id="2.40.30.170:FF:000010">
    <property type="entry name" value="Efflux RND transporter periplasmic adaptor subunit"/>
    <property type="match status" value="1"/>
</dbReference>
<dbReference type="OrthoDB" id="9806939at2"/>
<feature type="transmembrane region" description="Helical" evidence="3">
    <location>
        <begin position="12"/>
        <end position="35"/>
    </location>
</feature>
<dbReference type="GO" id="GO:0046914">
    <property type="term" value="F:transition metal ion binding"/>
    <property type="evidence" value="ECO:0007669"/>
    <property type="project" value="TreeGrafter"/>
</dbReference>
<gene>
    <name evidence="9" type="ordered locus">Geob_2477</name>
</gene>
<dbReference type="Pfam" id="PF25975">
    <property type="entry name" value="CzcB_C"/>
    <property type="match status" value="1"/>
</dbReference>
<evidence type="ECO:0000259" key="8">
    <source>
        <dbReference type="Pfam" id="PF25975"/>
    </source>
</evidence>
<evidence type="ECO:0000313" key="10">
    <source>
        <dbReference type="Proteomes" id="UP000007721"/>
    </source>
</evidence>
<dbReference type="PANTHER" id="PTHR30097">
    <property type="entry name" value="CATION EFFLUX SYSTEM PROTEIN CUSB"/>
    <property type="match status" value="1"/>
</dbReference>
<dbReference type="Gene3D" id="2.40.420.20">
    <property type="match status" value="1"/>
</dbReference>
<dbReference type="GO" id="GO:0060003">
    <property type="term" value="P:copper ion export"/>
    <property type="evidence" value="ECO:0007669"/>
    <property type="project" value="TreeGrafter"/>
</dbReference>
<feature type="domain" description="Heavy metal binding" evidence="4">
    <location>
        <begin position="60"/>
        <end position="84"/>
    </location>
</feature>
<accession>B9M050</accession>
<dbReference type="InterPro" id="IPR006143">
    <property type="entry name" value="RND_pump_MFP"/>
</dbReference>
<dbReference type="Pfam" id="PF25919">
    <property type="entry name" value="BSH_CusB"/>
    <property type="match status" value="1"/>
</dbReference>
<dbReference type="Gene3D" id="2.40.30.170">
    <property type="match status" value="1"/>
</dbReference>
<dbReference type="GO" id="GO:0015679">
    <property type="term" value="P:plasma membrane copper ion transport"/>
    <property type="evidence" value="ECO:0007669"/>
    <property type="project" value="TreeGrafter"/>
</dbReference>
<feature type="domain" description="CusB-like beta-barrel" evidence="7">
    <location>
        <begin position="280"/>
        <end position="355"/>
    </location>
</feature>
<feature type="domain" description="CzcB-like C-terminal circularly permuted SH3-like" evidence="8">
    <location>
        <begin position="362"/>
        <end position="421"/>
    </location>
</feature>
<feature type="domain" description="CusB-like barrel-sandwich hybrid" evidence="6">
    <location>
        <begin position="146"/>
        <end position="274"/>
    </location>
</feature>
<dbReference type="Pfam" id="PF19335">
    <property type="entry name" value="HMBD"/>
    <property type="match status" value="1"/>
</dbReference>
<evidence type="ECO:0000313" key="9">
    <source>
        <dbReference type="EMBL" id="ACM20830.1"/>
    </source>
</evidence>
<dbReference type="Pfam" id="PF25869">
    <property type="entry name" value="3HB_CusB"/>
    <property type="match status" value="1"/>
</dbReference>
<organism evidence="9 10">
    <name type="scientific">Geotalea daltonii (strain DSM 22248 / JCM 15807 / FRC-32)</name>
    <name type="common">Geobacter daltonii</name>
    <dbReference type="NCBI Taxonomy" id="316067"/>
    <lineage>
        <taxon>Bacteria</taxon>
        <taxon>Pseudomonadati</taxon>
        <taxon>Thermodesulfobacteriota</taxon>
        <taxon>Desulfuromonadia</taxon>
        <taxon>Geobacterales</taxon>
        <taxon>Geobacteraceae</taxon>
        <taxon>Geotalea</taxon>
    </lineage>
</organism>
<dbReference type="Gene3D" id="6.10.140.730">
    <property type="match status" value="1"/>
</dbReference>
<dbReference type="NCBIfam" id="TIGR01730">
    <property type="entry name" value="RND_mfp"/>
    <property type="match status" value="1"/>
</dbReference>
<dbReference type="STRING" id="316067.Geob_2477"/>
<dbReference type="GO" id="GO:0030288">
    <property type="term" value="C:outer membrane-bounded periplasmic space"/>
    <property type="evidence" value="ECO:0007669"/>
    <property type="project" value="TreeGrafter"/>
</dbReference>
<keyword evidence="3" id="KW-0812">Transmembrane</keyword>
<evidence type="ECO:0000259" key="6">
    <source>
        <dbReference type="Pfam" id="PF25919"/>
    </source>
</evidence>
<keyword evidence="10" id="KW-1185">Reference proteome</keyword>